<comment type="similarity">
    <text evidence="6">Belongs to the SMC family.</text>
</comment>
<dbReference type="GO" id="GO:0006260">
    <property type="term" value="P:DNA replication"/>
    <property type="evidence" value="ECO:0007669"/>
    <property type="project" value="UniProtKB-UniRule"/>
</dbReference>
<evidence type="ECO:0000256" key="1">
    <source>
        <dbReference type="ARBA" id="ARBA00022490"/>
    </source>
</evidence>
<dbReference type="HAMAP" id="MF_01894">
    <property type="entry name" value="Smc_prok"/>
    <property type="match status" value="1"/>
</dbReference>
<dbReference type="Gene3D" id="1.10.287.1490">
    <property type="match status" value="1"/>
</dbReference>
<organism evidence="8 9">
    <name type="scientific">Thermocrinis albus (strain DSM 14484 / JCM 11386 / HI 11/12)</name>
    <dbReference type="NCBI Taxonomy" id="638303"/>
    <lineage>
        <taxon>Bacteria</taxon>
        <taxon>Pseudomonadati</taxon>
        <taxon>Aquificota</taxon>
        <taxon>Aquificia</taxon>
        <taxon>Aquificales</taxon>
        <taxon>Aquificaceae</taxon>
        <taxon>Thermocrinis</taxon>
    </lineage>
</organism>
<dbReference type="HOGENOM" id="CLU_001042_2_2_0"/>
<comment type="domain">
    <text evidence="6">Contains large globular domains required for ATP hydrolysis at each terminus and a third globular domain forming a flexible hinge near the middle of the molecule. These domains are separated by coiled-coil structures.</text>
</comment>
<dbReference type="PANTHER" id="PTHR43977">
    <property type="entry name" value="STRUCTURAL MAINTENANCE OF CHROMOSOMES PROTEIN 3"/>
    <property type="match status" value="1"/>
</dbReference>
<dbReference type="GO" id="GO:0007059">
    <property type="term" value="P:chromosome segregation"/>
    <property type="evidence" value="ECO:0007669"/>
    <property type="project" value="UniProtKB-UniRule"/>
</dbReference>
<proteinExistence type="inferred from homology"/>
<dbReference type="InterPro" id="IPR024704">
    <property type="entry name" value="SMC"/>
</dbReference>
<dbReference type="InterPro" id="IPR010935">
    <property type="entry name" value="SMC_hinge"/>
</dbReference>
<feature type="binding site" evidence="6">
    <location>
        <begin position="38"/>
        <end position="45"/>
    </location>
    <ligand>
        <name>ATP</name>
        <dbReference type="ChEBI" id="CHEBI:30616"/>
    </ligand>
</feature>
<dbReference type="Pfam" id="PF02463">
    <property type="entry name" value="SMC_N"/>
    <property type="match status" value="1"/>
</dbReference>
<dbReference type="Gene3D" id="1.20.5.340">
    <property type="match status" value="1"/>
</dbReference>
<feature type="coiled-coil region" evidence="6">
    <location>
        <begin position="658"/>
        <end position="1003"/>
    </location>
</feature>
<dbReference type="Gene3D" id="1.20.1060.20">
    <property type="match status" value="1"/>
</dbReference>
<dbReference type="Gene3D" id="3.40.50.300">
    <property type="entry name" value="P-loop containing nucleotide triphosphate hydrolases"/>
    <property type="match status" value="2"/>
</dbReference>
<name>D3SQ87_THEAH</name>
<dbReference type="AlphaFoldDB" id="D3SQ87"/>
<dbReference type="GO" id="GO:0007062">
    <property type="term" value="P:sister chromatid cohesion"/>
    <property type="evidence" value="ECO:0007669"/>
    <property type="project" value="InterPro"/>
</dbReference>
<dbReference type="GO" id="GO:0005737">
    <property type="term" value="C:cytoplasm"/>
    <property type="evidence" value="ECO:0007669"/>
    <property type="project" value="UniProtKB-SubCell"/>
</dbReference>
<comment type="function">
    <text evidence="6">Required for chromosome condensation and partitioning.</text>
</comment>
<keyword evidence="9" id="KW-1185">Reference proteome</keyword>
<accession>D3SQ87</accession>
<keyword evidence="2 6" id="KW-0547">Nucleotide-binding</keyword>
<dbReference type="InterPro" id="IPR011890">
    <property type="entry name" value="SMC_prok"/>
</dbReference>
<dbReference type="NCBIfam" id="TIGR02168">
    <property type="entry name" value="SMC_prok_B"/>
    <property type="match status" value="1"/>
</dbReference>
<dbReference type="Proteomes" id="UP000002043">
    <property type="component" value="Chromosome"/>
</dbReference>
<dbReference type="NCBIfam" id="TIGR02169">
    <property type="entry name" value="SMC_prok_A"/>
    <property type="match status" value="1"/>
</dbReference>
<evidence type="ECO:0000313" key="9">
    <source>
        <dbReference type="Proteomes" id="UP000002043"/>
    </source>
</evidence>
<dbReference type="EMBL" id="CP001931">
    <property type="protein sequence ID" value="ADC89324.1"/>
    <property type="molecule type" value="Genomic_DNA"/>
</dbReference>
<dbReference type="GO" id="GO:0003677">
    <property type="term" value="F:DNA binding"/>
    <property type="evidence" value="ECO:0007669"/>
    <property type="project" value="UniProtKB-UniRule"/>
</dbReference>
<comment type="subcellular location">
    <subcellularLocation>
        <location evidence="6">Cytoplasm</location>
    </subcellularLocation>
</comment>
<dbReference type="GO" id="GO:0005694">
    <property type="term" value="C:chromosome"/>
    <property type="evidence" value="ECO:0007669"/>
    <property type="project" value="InterPro"/>
</dbReference>
<dbReference type="Pfam" id="PF06470">
    <property type="entry name" value="SMC_hinge"/>
    <property type="match status" value="1"/>
</dbReference>
<protein>
    <recommendedName>
        <fullName evidence="6">Chromosome partition protein Smc</fullName>
    </recommendedName>
</protein>
<dbReference type="SUPFAM" id="SSF52540">
    <property type="entry name" value="P-loop containing nucleoside triphosphate hydrolases"/>
    <property type="match status" value="1"/>
</dbReference>
<dbReference type="Gene3D" id="3.30.70.1620">
    <property type="match status" value="1"/>
</dbReference>
<keyword evidence="1 6" id="KW-0963">Cytoplasm</keyword>
<dbReference type="eggNOG" id="COG1196">
    <property type="taxonomic scope" value="Bacteria"/>
</dbReference>
<dbReference type="GO" id="GO:0016887">
    <property type="term" value="F:ATP hydrolysis activity"/>
    <property type="evidence" value="ECO:0007669"/>
    <property type="project" value="InterPro"/>
</dbReference>
<dbReference type="GO" id="GO:0030261">
    <property type="term" value="P:chromosome condensation"/>
    <property type="evidence" value="ECO:0007669"/>
    <property type="project" value="InterPro"/>
</dbReference>
<evidence type="ECO:0000256" key="6">
    <source>
        <dbReference type="HAMAP-Rule" id="MF_01894"/>
    </source>
</evidence>
<evidence type="ECO:0000313" key="8">
    <source>
        <dbReference type="EMBL" id="ADC89324.1"/>
    </source>
</evidence>
<reference evidence="9" key="1">
    <citation type="journal article" date="2010" name="Stand. Genomic Sci.">
        <title>Complete genome sequence of Thermocrinis albus type strain (HI 11/12T).</title>
        <authorList>
            <person name="Wirth R."/>
            <person name="Sikorski J."/>
            <person name="Brambilla E."/>
            <person name="Misra M."/>
            <person name="Lapidus A."/>
            <person name="Copeland A."/>
            <person name="Nolan M."/>
            <person name="Lucas S."/>
            <person name="Chen F."/>
            <person name="Tice H."/>
            <person name="Cheng J.F."/>
            <person name="Han C."/>
            <person name="Detter J.C."/>
            <person name="Tapia R."/>
            <person name="Bruce D."/>
            <person name="Goodwin L."/>
            <person name="Pitluck S."/>
            <person name="Pati A."/>
            <person name="Anderson I."/>
            <person name="Ivanova N."/>
            <person name="Mavromatis K."/>
            <person name="Mikhailova N."/>
            <person name="Chen A."/>
            <person name="Palaniappan K."/>
            <person name="Bilek Y."/>
            <person name="Hader T."/>
            <person name="Land M."/>
            <person name="Hauser L."/>
            <person name="Chang Y.J."/>
            <person name="Jeffries C.D."/>
            <person name="Tindall B.J."/>
            <person name="Rohde M."/>
            <person name="Goker M."/>
            <person name="Bristow J."/>
            <person name="Eisen J.A."/>
            <person name="Markowitz V."/>
            <person name="Hugenholtz P."/>
            <person name="Kyrpides N.C."/>
            <person name="Klenk H.P."/>
        </authorList>
    </citation>
    <scope>NUCLEOTIDE SEQUENCE [LARGE SCALE GENOMIC DNA]</scope>
    <source>
        <strain evidence="9">DSM 14484 / JCM 11386 / HI 11/12</strain>
    </source>
</reference>
<dbReference type="InterPro" id="IPR027417">
    <property type="entry name" value="P-loop_NTPase"/>
</dbReference>
<dbReference type="PIRSF" id="PIRSF005719">
    <property type="entry name" value="SMC"/>
    <property type="match status" value="1"/>
</dbReference>
<gene>
    <name evidence="6" type="primary">smc</name>
    <name evidence="8" type="ordered locus">Thal_0691</name>
</gene>
<dbReference type="SMART" id="SM00968">
    <property type="entry name" value="SMC_hinge"/>
    <property type="match status" value="1"/>
</dbReference>
<dbReference type="OrthoDB" id="9808768at2"/>
<comment type="subunit">
    <text evidence="6">Homodimer.</text>
</comment>
<evidence type="ECO:0000256" key="2">
    <source>
        <dbReference type="ARBA" id="ARBA00022741"/>
    </source>
</evidence>
<dbReference type="KEGG" id="tal:Thal_0691"/>
<evidence type="ECO:0000256" key="5">
    <source>
        <dbReference type="ARBA" id="ARBA00023125"/>
    </source>
</evidence>
<dbReference type="InterPro" id="IPR003395">
    <property type="entry name" value="RecF/RecN/SMC_N"/>
</dbReference>
<sequence>MKETKGYIEKIVVEGFKSYGMNRLEIPLGEGFTAIVGPNGSGKSNIGDAISFALGIATARMLRAKNLSYLIHTKDGQRAPYAYVEVHFNNFGAFPTEDSHVVISRKVYPDGRSVFRINGQWVREKDLKEFLAAAGIYENAYNVVLQGDVVRFVKMTPVERRKLIEEISGVGEYEEKKQKALADLGDVELRIRELRLLMDELEVHMEKLKEEVRKLEEYRELEERRRELQIKLLVKEAQQIKTQLETIESKEKVLREELASLRQQEEEKQGELNLLEEKLKELREKLLPHREMVGRLSQKLESISNRLQQIARTKEELLDQRTTLERQLEHLKHDADRLRIEKEDLAHQLIQREEELTEDEVMLEELQKTLQEKESFLKASFGELESVEERIKKLEGTLRHKKDQLSQLEIKIKDIQLRIERLEEELQNTERELESLKEGSKDSVLQKENFIQMLQKEEQMVILKKRELADLEDHLRKRREERENLLKEIAVLESKIRDLELTHLPFEDIRGVYGRVSDLIRVKDSLYIRAIEVAGGSRLSYVIVEDEDVAQECIRRLKELKGGRMSFIPLKRIRDVQLPPYPRVRGYVDFAIRLVEYDPRVEKAIKFVFGDTLVVEDYERAKAIGIGLYRMVTLEGELFEKSGIITGGYTDYGGYLGAESYRRKLEELLKRKERDDRALVELEEKVSTLRKEVLEKEGVIHILRRKIEELQERDKETFEKIKQLEIKLAKGKEYMRHLVEQEERLLLEKRSLEEEIPTLREKLDNLVLRRSDILQHYRSSGIEELRQHYERERKRIERKREEIFSLKLKLQQLEAEIQTLEKEIGLREVSLEEVSSRWNSLEEEEVALITERDRLEEQLRELNSTAYEMYRRKDALEDELRQLTSFLGMLRMEREKKEEELHQMDKEKVRWEERYEEIKGRLRELGFEGEGFEVQESFQKLRDQLQKLQSKLEALGSINMKAEEDYREYKERHQEYQERYSKLKEEKESIIRLIEELDTKKLKAFMSAYNSINRNLRRIFSQLSPGGTAYMVLEKEEDPLSGGIHLVVKPRGKEVQYLEAISGGEKTLAALSLIFAIQEYRPSIFYYFDEVDAHLDEVNARRVGELIRERSSYAQFIVVTLREVLASYAHRLIGVSSRGGTSRVFPLRNITQMVGSQELPDSPSS</sequence>
<dbReference type="InterPro" id="IPR036277">
    <property type="entry name" value="SMC_hinge_sf"/>
</dbReference>
<dbReference type="GO" id="GO:0005524">
    <property type="term" value="F:ATP binding"/>
    <property type="evidence" value="ECO:0007669"/>
    <property type="project" value="UniProtKB-UniRule"/>
</dbReference>
<evidence type="ECO:0000256" key="3">
    <source>
        <dbReference type="ARBA" id="ARBA00022840"/>
    </source>
</evidence>
<keyword evidence="5 6" id="KW-0238">DNA-binding</keyword>
<dbReference type="SUPFAM" id="SSF75553">
    <property type="entry name" value="Smc hinge domain"/>
    <property type="match status" value="1"/>
</dbReference>
<dbReference type="STRING" id="638303.Thal_0691"/>
<feature type="coiled-coil region" evidence="6">
    <location>
        <begin position="184"/>
        <end position="502"/>
    </location>
</feature>
<keyword evidence="4 6" id="KW-0175">Coiled coil</keyword>
<dbReference type="RefSeq" id="WP_012991731.1">
    <property type="nucleotide sequence ID" value="NC_013894.1"/>
</dbReference>
<evidence type="ECO:0000259" key="7">
    <source>
        <dbReference type="SMART" id="SM00968"/>
    </source>
</evidence>
<keyword evidence="3 6" id="KW-0067">ATP-binding</keyword>
<evidence type="ECO:0000256" key="4">
    <source>
        <dbReference type="ARBA" id="ARBA00023054"/>
    </source>
</evidence>
<feature type="domain" description="SMC hinge" evidence="7">
    <location>
        <begin position="510"/>
        <end position="625"/>
    </location>
</feature>